<name>A0AAE0P779_9PEZI</name>
<organism evidence="1 2">
    <name type="scientific">Podospora didyma</name>
    <dbReference type="NCBI Taxonomy" id="330526"/>
    <lineage>
        <taxon>Eukaryota</taxon>
        <taxon>Fungi</taxon>
        <taxon>Dikarya</taxon>
        <taxon>Ascomycota</taxon>
        <taxon>Pezizomycotina</taxon>
        <taxon>Sordariomycetes</taxon>
        <taxon>Sordariomycetidae</taxon>
        <taxon>Sordariales</taxon>
        <taxon>Podosporaceae</taxon>
        <taxon>Podospora</taxon>
    </lineage>
</organism>
<dbReference type="Proteomes" id="UP001285441">
    <property type="component" value="Unassembled WGS sequence"/>
</dbReference>
<evidence type="ECO:0000313" key="1">
    <source>
        <dbReference type="EMBL" id="KAK3394604.1"/>
    </source>
</evidence>
<keyword evidence="2" id="KW-1185">Reference proteome</keyword>
<evidence type="ECO:0000313" key="2">
    <source>
        <dbReference type="Proteomes" id="UP001285441"/>
    </source>
</evidence>
<dbReference type="AlphaFoldDB" id="A0AAE0P779"/>
<comment type="caution">
    <text evidence="1">The sequence shown here is derived from an EMBL/GenBank/DDBJ whole genome shotgun (WGS) entry which is preliminary data.</text>
</comment>
<reference evidence="1" key="1">
    <citation type="journal article" date="2023" name="Mol. Phylogenet. Evol.">
        <title>Genome-scale phylogeny and comparative genomics of the fungal order Sordariales.</title>
        <authorList>
            <person name="Hensen N."/>
            <person name="Bonometti L."/>
            <person name="Westerberg I."/>
            <person name="Brannstrom I.O."/>
            <person name="Guillou S."/>
            <person name="Cros-Aarteil S."/>
            <person name="Calhoun S."/>
            <person name="Haridas S."/>
            <person name="Kuo A."/>
            <person name="Mondo S."/>
            <person name="Pangilinan J."/>
            <person name="Riley R."/>
            <person name="LaButti K."/>
            <person name="Andreopoulos B."/>
            <person name="Lipzen A."/>
            <person name="Chen C."/>
            <person name="Yan M."/>
            <person name="Daum C."/>
            <person name="Ng V."/>
            <person name="Clum A."/>
            <person name="Steindorff A."/>
            <person name="Ohm R.A."/>
            <person name="Martin F."/>
            <person name="Silar P."/>
            <person name="Natvig D.O."/>
            <person name="Lalanne C."/>
            <person name="Gautier V."/>
            <person name="Ament-Velasquez S.L."/>
            <person name="Kruys A."/>
            <person name="Hutchinson M.I."/>
            <person name="Powell A.J."/>
            <person name="Barry K."/>
            <person name="Miller A.N."/>
            <person name="Grigoriev I.V."/>
            <person name="Debuchy R."/>
            <person name="Gladieux P."/>
            <person name="Hiltunen Thoren M."/>
            <person name="Johannesson H."/>
        </authorList>
    </citation>
    <scope>NUCLEOTIDE SEQUENCE</scope>
    <source>
        <strain evidence="1">CBS 232.78</strain>
    </source>
</reference>
<reference evidence="1" key="2">
    <citation type="submission" date="2023-06" db="EMBL/GenBank/DDBJ databases">
        <authorList>
            <consortium name="Lawrence Berkeley National Laboratory"/>
            <person name="Haridas S."/>
            <person name="Hensen N."/>
            <person name="Bonometti L."/>
            <person name="Westerberg I."/>
            <person name="Brannstrom I.O."/>
            <person name="Guillou S."/>
            <person name="Cros-Aarteil S."/>
            <person name="Calhoun S."/>
            <person name="Kuo A."/>
            <person name="Mondo S."/>
            <person name="Pangilinan J."/>
            <person name="Riley R."/>
            <person name="LaButti K."/>
            <person name="Andreopoulos B."/>
            <person name="Lipzen A."/>
            <person name="Chen C."/>
            <person name="Yanf M."/>
            <person name="Daum C."/>
            <person name="Ng V."/>
            <person name="Clum A."/>
            <person name="Steindorff A."/>
            <person name="Ohm R."/>
            <person name="Martin F."/>
            <person name="Silar P."/>
            <person name="Natvig D."/>
            <person name="Lalanne C."/>
            <person name="Gautier V."/>
            <person name="Ament-velasquez S.L."/>
            <person name="Kruys A."/>
            <person name="Hutchinson M.I."/>
            <person name="Powell A.J."/>
            <person name="Barry K."/>
            <person name="Miller A.N."/>
            <person name="Grigoriev I.V."/>
            <person name="Debuchy R."/>
            <person name="Gladieux P."/>
            <person name="Thoren M.H."/>
            <person name="Johannesson H."/>
        </authorList>
    </citation>
    <scope>NUCLEOTIDE SEQUENCE</scope>
    <source>
        <strain evidence="1">CBS 232.78</strain>
    </source>
</reference>
<gene>
    <name evidence="1" type="ORF">B0H63DRAFT_51871</name>
</gene>
<sequence length="242" mass="27557">MVTTTAPVITATTHVYHCSNTDGSYYYSNPNGSTYPITAPEARHTPRQAVPSLSLATGRSLHPGQVAAMETPEKTELSQVADNHRRGRLCIQVLVGIRGTILILFSRSFPQLFLPPHLHFQQQLGFCRITRRAYIVSSYPRKMNCKRFATNHRVRAVHLDQLVSLCWLVTFPRIAPDRRPHLHHEIKLGTSVICRTLSPYKYYPSPCSHVSSFLSFPFFFRFLFCMVHQSQHALLTCVSFLT</sequence>
<accession>A0AAE0P779</accession>
<proteinExistence type="predicted"/>
<dbReference type="EMBL" id="JAULSW010000001">
    <property type="protein sequence ID" value="KAK3394604.1"/>
    <property type="molecule type" value="Genomic_DNA"/>
</dbReference>
<protein>
    <submittedName>
        <fullName evidence="1">Uncharacterized protein</fullName>
    </submittedName>
</protein>